<evidence type="ECO:0000256" key="1">
    <source>
        <dbReference type="ARBA" id="ARBA00007689"/>
    </source>
</evidence>
<dbReference type="SUPFAM" id="SSF54909">
    <property type="entry name" value="Dimeric alpha+beta barrel"/>
    <property type="match status" value="1"/>
</dbReference>
<evidence type="ECO:0000313" key="3">
    <source>
        <dbReference type="EMBL" id="MEQ7154530.1"/>
    </source>
</evidence>
<name>A0ABV1NL10_9CAUL</name>
<dbReference type="PANTHER" id="PTHR35174:SF3">
    <property type="entry name" value="BLL7171 PROTEIN"/>
    <property type="match status" value="1"/>
</dbReference>
<dbReference type="Proteomes" id="UP001445732">
    <property type="component" value="Unassembled WGS sequence"/>
</dbReference>
<organism evidence="3 4">
    <name type="scientific">Brevundimonas aurifodinae</name>
    <dbReference type="NCBI Taxonomy" id="1508312"/>
    <lineage>
        <taxon>Bacteria</taxon>
        <taxon>Pseudomonadati</taxon>
        <taxon>Pseudomonadota</taxon>
        <taxon>Alphaproteobacteria</taxon>
        <taxon>Caulobacterales</taxon>
        <taxon>Caulobacteraceae</taxon>
        <taxon>Brevundimonas</taxon>
    </lineage>
</organism>
<keyword evidence="4" id="KW-1185">Reference proteome</keyword>
<evidence type="ECO:0000259" key="2">
    <source>
        <dbReference type="Pfam" id="PF03795"/>
    </source>
</evidence>
<dbReference type="Gene3D" id="3.30.70.1060">
    <property type="entry name" value="Dimeric alpha+beta barrel"/>
    <property type="match status" value="1"/>
</dbReference>
<dbReference type="RefSeq" id="WP_349683697.1">
    <property type="nucleotide sequence ID" value="NZ_JBEGDD010000003.1"/>
</dbReference>
<protein>
    <submittedName>
        <fullName evidence="3">YciI family protein</fullName>
    </submittedName>
</protein>
<proteinExistence type="inferred from homology"/>
<dbReference type="Pfam" id="PF03795">
    <property type="entry name" value="YCII"/>
    <property type="match status" value="1"/>
</dbReference>
<reference evidence="3 4" key="1">
    <citation type="submission" date="2024-06" db="EMBL/GenBank/DDBJ databases">
        <title>Brevundimonas sp. C11.</title>
        <authorList>
            <person name="Maltman C."/>
        </authorList>
    </citation>
    <scope>NUCLEOTIDE SEQUENCE [LARGE SCALE GENOMIC DNA]</scope>
    <source>
        <strain evidence="3 4">C11</strain>
    </source>
</reference>
<comment type="similarity">
    <text evidence="1">Belongs to the YciI family.</text>
</comment>
<dbReference type="EMBL" id="JBEGDD010000003">
    <property type="protein sequence ID" value="MEQ7154530.1"/>
    <property type="molecule type" value="Genomic_DNA"/>
</dbReference>
<gene>
    <name evidence="3" type="ORF">ABN401_04820</name>
</gene>
<sequence>MKYMFLLYGNEAAFGSMTEDQRNQAFGAYMAYNSALQAEGVMVSGDPLQPSFTASRVRAPDGKTEILNGPYADTQEQLGGTYVIDVPDLDAALAWAARCPMSAWGTVEVRPLMVLG</sequence>
<dbReference type="PANTHER" id="PTHR35174">
    <property type="entry name" value="BLL7171 PROTEIN-RELATED"/>
    <property type="match status" value="1"/>
</dbReference>
<evidence type="ECO:0000313" key="4">
    <source>
        <dbReference type="Proteomes" id="UP001445732"/>
    </source>
</evidence>
<comment type="caution">
    <text evidence="3">The sequence shown here is derived from an EMBL/GenBank/DDBJ whole genome shotgun (WGS) entry which is preliminary data.</text>
</comment>
<dbReference type="InterPro" id="IPR011008">
    <property type="entry name" value="Dimeric_a/b-barrel"/>
</dbReference>
<feature type="domain" description="YCII-related" evidence="2">
    <location>
        <begin position="1"/>
        <end position="113"/>
    </location>
</feature>
<dbReference type="InterPro" id="IPR005545">
    <property type="entry name" value="YCII"/>
</dbReference>
<accession>A0ABV1NL10</accession>